<dbReference type="EMBL" id="JABANE010000036">
    <property type="protein sequence ID" value="NME69157.1"/>
    <property type="molecule type" value="Genomic_DNA"/>
</dbReference>
<accession>A0A7X9RUW8</accession>
<sequence>MKNYLLVSIVLLFLQSGCKSSEHYDDSLFNLEEIDKNKQTLVLSSIIWTKKGSYYYNNELMDAVDLERLKNQQIKSMEVIHDTLHIITF</sequence>
<reference evidence="1 2" key="1">
    <citation type="submission" date="2020-04" db="EMBL/GenBank/DDBJ databases">
        <title>Flammeovirga sp. SR4, a novel species isolated from seawater.</title>
        <authorList>
            <person name="Wang X."/>
        </authorList>
    </citation>
    <scope>NUCLEOTIDE SEQUENCE [LARGE SCALE GENOMIC DNA]</scope>
    <source>
        <strain evidence="1 2">ATCC 23126</strain>
    </source>
</reference>
<dbReference type="RefSeq" id="WP_169657443.1">
    <property type="nucleotide sequence ID" value="NZ_JABANE010000036.1"/>
</dbReference>
<evidence type="ECO:0000313" key="2">
    <source>
        <dbReference type="Proteomes" id="UP000576082"/>
    </source>
</evidence>
<organism evidence="1 2">
    <name type="scientific">Flammeovirga aprica JL-4</name>
    <dbReference type="NCBI Taxonomy" id="694437"/>
    <lineage>
        <taxon>Bacteria</taxon>
        <taxon>Pseudomonadati</taxon>
        <taxon>Bacteroidota</taxon>
        <taxon>Cytophagia</taxon>
        <taxon>Cytophagales</taxon>
        <taxon>Flammeovirgaceae</taxon>
        <taxon>Flammeovirga</taxon>
    </lineage>
</organism>
<dbReference type="AlphaFoldDB" id="A0A7X9RUW8"/>
<name>A0A7X9RUW8_9BACT</name>
<keyword evidence="2" id="KW-1185">Reference proteome</keyword>
<protein>
    <submittedName>
        <fullName evidence="1">Uncharacterized protein</fullName>
    </submittedName>
</protein>
<comment type="caution">
    <text evidence="1">The sequence shown here is derived from an EMBL/GenBank/DDBJ whole genome shotgun (WGS) entry which is preliminary data.</text>
</comment>
<dbReference type="Proteomes" id="UP000576082">
    <property type="component" value="Unassembled WGS sequence"/>
</dbReference>
<gene>
    <name evidence="1" type="ORF">HHU12_14370</name>
</gene>
<evidence type="ECO:0000313" key="1">
    <source>
        <dbReference type="EMBL" id="NME69157.1"/>
    </source>
</evidence>
<proteinExistence type="predicted"/>